<keyword evidence="2" id="KW-1003">Cell membrane</keyword>
<accession>A0ABY3SEB1</accession>
<dbReference type="InterPro" id="IPR050469">
    <property type="entry name" value="Diguanylate_Cyclase"/>
</dbReference>
<feature type="transmembrane region" description="Helical" evidence="6">
    <location>
        <begin position="160"/>
        <end position="182"/>
    </location>
</feature>
<evidence type="ECO:0000256" key="6">
    <source>
        <dbReference type="SAM" id="Phobius"/>
    </source>
</evidence>
<sequence length="369" mass="42288">MNEYLIPLTSACTLVTLNYIAMKIRSRMIIESYEEWLAPLFTGIASIMMMLEPLPEPLGLVDLRSLPIFMAGLRYGPLAAVLSTLLPGCYGILAHEDQPYMMVVQELLSPALLSSLFYNRSYRSAFMDIPIRHSLQLCILVFFIRLLTQFYHHPILTWGYALNQLFMLLTTIVTFIILVVMVNDENRSWRLQRQLELQANQDGLTRLPNLRSFMTIAKKTLTKRAISIFMIDIDHFKQFNDQFGHLDGDQLLRDMASILRNSIQEQDYIARYGGEEFILLSTETSPAVLEHYANHLCRTVAHYFSETSTLSIKPITISIGISTARDLHDDLQRIVGEADQALYLSKKTGKNRYTLMDSAKQQQAQKNAY</sequence>
<feature type="transmembrane region" description="Helical" evidence="6">
    <location>
        <begin position="75"/>
        <end position="93"/>
    </location>
</feature>
<keyword evidence="4 6" id="KW-1133">Transmembrane helix</keyword>
<evidence type="ECO:0000259" key="7">
    <source>
        <dbReference type="PROSITE" id="PS50887"/>
    </source>
</evidence>
<dbReference type="RefSeq" id="WP_235118672.1">
    <property type="nucleotide sequence ID" value="NZ_CP090978.1"/>
</dbReference>
<feature type="transmembrane region" description="Helical" evidence="6">
    <location>
        <begin position="6"/>
        <end position="24"/>
    </location>
</feature>
<evidence type="ECO:0000256" key="4">
    <source>
        <dbReference type="ARBA" id="ARBA00022989"/>
    </source>
</evidence>
<evidence type="ECO:0000256" key="2">
    <source>
        <dbReference type="ARBA" id="ARBA00022475"/>
    </source>
</evidence>
<dbReference type="InterPro" id="IPR011620">
    <property type="entry name" value="Sig_transdc_His_kinase_LytS_TM"/>
</dbReference>
<gene>
    <name evidence="8" type="ORF">L0M14_21845</name>
</gene>
<evidence type="ECO:0000256" key="3">
    <source>
        <dbReference type="ARBA" id="ARBA00022692"/>
    </source>
</evidence>
<keyword evidence="9" id="KW-1185">Reference proteome</keyword>
<evidence type="ECO:0000313" key="9">
    <source>
        <dbReference type="Proteomes" id="UP001649230"/>
    </source>
</evidence>
<dbReference type="PROSITE" id="PS50887">
    <property type="entry name" value="GGDEF"/>
    <property type="match status" value="1"/>
</dbReference>
<dbReference type="InterPro" id="IPR043128">
    <property type="entry name" value="Rev_trsase/Diguanyl_cyclase"/>
</dbReference>
<dbReference type="Pfam" id="PF00990">
    <property type="entry name" value="GGDEF"/>
    <property type="match status" value="1"/>
</dbReference>
<organism evidence="8 9">
    <name type="scientific">Paenibacillus hexagrammi</name>
    <dbReference type="NCBI Taxonomy" id="2908839"/>
    <lineage>
        <taxon>Bacteria</taxon>
        <taxon>Bacillati</taxon>
        <taxon>Bacillota</taxon>
        <taxon>Bacilli</taxon>
        <taxon>Bacillales</taxon>
        <taxon>Paenibacillaceae</taxon>
        <taxon>Paenibacillus</taxon>
    </lineage>
</organism>
<comment type="subcellular location">
    <subcellularLocation>
        <location evidence="1">Cell membrane</location>
        <topology evidence="1">Multi-pass membrane protein</topology>
    </subcellularLocation>
</comment>
<protein>
    <submittedName>
        <fullName evidence="8">GGDEF domain-containing protein</fullName>
    </submittedName>
</protein>
<evidence type="ECO:0000256" key="1">
    <source>
        <dbReference type="ARBA" id="ARBA00004651"/>
    </source>
</evidence>
<keyword evidence="5 6" id="KW-0472">Membrane</keyword>
<dbReference type="PANTHER" id="PTHR45138:SF9">
    <property type="entry name" value="DIGUANYLATE CYCLASE DGCM-RELATED"/>
    <property type="match status" value="1"/>
</dbReference>
<feature type="transmembrane region" description="Helical" evidence="6">
    <location>
        <begin position="36"/>
        <end position="55"/>
    </location>
</feature>
<evidence type="ECO:0000256" key="5">
    <source>
        <dbReference type="ARBA" id="ARBA00023136"/>
    </source>
</evidence>
<dbReference type="NCBIfam" id="TIGR00254">
    <property type="entry name" value="GGDEF"/>
    <property type="match status" value="1"/>
</dbReference>
<name>A0ABY3SEB1_9BACL</name>
<dbReference type="PANTHER" id="PTHR45138">
    <property type="entry name" value="REGULATORY COMPONENTS OF SENSORY TRANSDUCTION SYSTEM"/>
    <property type="match status" value="1"/>
</dbReference>
<dbReference type="InterPro" id="IPR000160">
    <property type="entry name" value="GGDEF_dom"/>
</dbReference>
<dbReference type="Proteomes" id="UP001649230">
    <property type="component" value="Chromosome"/>
</dbReference>
<dbReference type="EMBL" id="CP090978">
    <property type="protein sequence ID" value="UJF32328.1"/>
    <property type="molecule type" value="Genomic_DNA"/>
</dbReference>
<dbReference type="Pfam" id="PF07694">
    <property type="entry name" value="5TM-5TMR_LYT"/>
    <property type="match status" value="1"/>
</dbReference>
<keyword evidence="3 6" id="KW-0812">Transmembrane</keyword>
<dbReference type="Gene3D" id="3.30.70.270">
    <property type="match status" value="1"/>
</dbReference>
<proteinExistence type="predicted"/>
<dbReference type="SMART" id="SM00267">
    <property type="entry name" value="GGDEF"/>
    <property type="match status" value="1"/>
</dbReference>
<feature type="transmembrane region" description="Helical" evidence="6">
    <location>
        <begin position="130"/>
        <end position="148"/>
    </location>
</feature>
<reference evidence="8 9" key="1">
    <citation type="journal article" date="2024" name="Int. J. Syst. Evol. Microbiol.">
        <title>Paenibacillus hexagrammi sp. nov., a novel bacterium isolated from the gut content of Hexagrammos agrammus.</title>
        <authorList>
            <person name="Jung H.K."/>
            <person name="Kim D.G."/>
            <person name="Zin H."/>
            <person name="Park J."/>
            <person name="Jung H."/>
            <person name="Kim Y.O."/>
            <person name="Kong H.J."/>
            <person name="Kim J.W."/>
            <person name="Kim Y.S."/>
        </authorList>
    </citation>
    <scope>NUCLEOTIDE SEQUENCE [LARGE SCALE GENOMIC DNA]</scope>
    <source>
        <strain evidence="8 9">YPD9-1</strain>
    </source>
</reference>
<dbReference type="CDD" id="cd01949">
    <property type="entry name" value="GGDEF"/>
    <property type="match status" value="1"/>
</dbReference>
<dbReference type="InterPro" id="IPR029787">
    <property type="entry name" value="Nucleotide_cyclase"/>
</dbReference>
<feature type="domain" description="GGDEF" evidence="7">
    <location>
        <begin position="224"/>
        <end position="358"/>
    </location>
</feature>
<dbReference type="SUPFAM" id="SSF55073">
    <property type="entry name" value="Nucleotide cyclase"/>
    <property type="match status" value="1"/>
</dbReference>
<evidence type="ECO:0000313" key="8">
    <source>
        <dbReference type="EMBL" id="UJF32328.1"/>
    </source>
</evidence>
<dbReference type="Gene3D" id="1.10.1760.20">
    <property type="match status" value="1"/>
</dbReference>